<protein>
    <recommendedName>
        <fullName evidence="3">dTTP/UTP pyrophosphatase</fullName>
        <shortName evidence="3">dTTPase/UTPase</shortName>
        <ecNumber evidence="3">3.6.1.9</ecNumber>
    </recommendedName>
    <alternativeName>
        <fullName evidence="3">Nucleoside triphosphate pyrophosphatase</fullName>
    </alternativeName>
    <alternativeName>
        <fullName evidence="3">Nucleotide pyrophosphatase</fullName>
        <shortName evidence="3">Nucleotide PPase</shortName>
    </alternativeName>
</protein>
<proteinExistence type="inferred from homology"/>
<evidence type="ECO:0000256" key="1">
    <source>
        <dbReference type="ARBA" id="ARBA00001968"/>
    </source>
</evidence>
<dbReference type="NCBIfam" id="TIGR00172">
    <property type="entry name" value="maf"/>
    <property type="match status" value="1"/>
</dbReference>
<keyword evidence="3" id="KW-0546">Nucleotide metabolism</keyword>
<feature type="site" description="Important for substrate specificity" evidence="3">
    <location>
        <position position="160"/>
    </location>
</feature>
<dbReference type="EMBL" id="JBHTKI010000006">
    <property type="protein sequence ID" value="MFD1030499.1"/>
    <property type="molecule type" value="Genomic_DNA"/>
</dbReference>
<dbReference type="CDD" id="cd00555">
    <property type="entry name" value="Maf"/>
    <property type="match status" value="1"/>
</dbReference>
<dbReference type="InterPro" id="IPR029001">
    <property type="entry name" value="ITPase-like_fam"/>
</dbReference>
<comment type="function">
    <text evidence="3">Nucleoside triphosphate pyrophosphatase that hydrolyzes dTTP and UTP. May have a dual role in cell division arrest and in preventing the incorporation of modified nucleotides into cellular nucleic acids.</text>
</comment>
<feature type="site" description="Important for substrate specificity" evidence="3">
    <location>
        <position position="78"/>
    </location>
</feature>
<feature type="site" description="Important for substrate specificity" evidence="3">
    <location>
        <position position="17"/>
    </location>
</feature>
<comment type="catalytic activity">
    <reaction evidence="3">
        <text>UTP + H2O = UMP + diphosphate + H(+)</text>
        <dbReference type="Rhea" id="RHEA:29395"/>
        <dbReference type="ChEBI" id="CHEBI:15377"/>
        <dbReference type="ChEBI" id="CHEBI:15378"/>
        <dbReference type="ChEBI" id="CHEBI:33019"/>
        <dbReference type="ChEBI" id="CHEBI:46398"/>
        <dbReference type="ChEBI" id="CHEBI:57865"/>
        <dbReference type="EC" id="3.6.1.9"/>
    </reaction>
</comment>
<dbReference type="PIRSF" id="PIRSF006305">
    <property type="entry name" value="Maf"/>
    <property type="match status" value="1"/>
</dbReference>
<keyword evidence="5" id="KW-1185">Reference proteome</keyword>
<evidence type="ECO:0000313" key="4">
    <source>
        <dbReference type="EMBL" id="MFD1030499.1"/>
    </source>
</evidence>
<name>A0ABW3L817_9BACL</name>
<dbReference type="SUPFAM" id="SSF52972">
    <property type="entry name" value="ITPase-like"/>
    <property type="match status" value="1"/>
</dbReference>
<keyword evidence="3" id="KW-0963">Cytoplasm</keyword>
<sequence>MYFKANQPIVLASQSPRRNELLQMLGFDFQVIPSKKEEPKPGDFENALDYVVNCAKVKTADVADNLAEEDALVIGADTVVVCDGEILLKPEDKKQAMDYLHKLSDRSHEVITAVNVRAGDDEILFHETTEVTFFDLADNWIEAYTNSDDPYDKAGAYGIQTLSALFVKEIKGDYNNVVGLPIAHLARKLADAGYITLSGSRVEC</sequence>
<dbReference type="PANTHER" id="PTHR43213">
    <property type="entry name" value="BIFUNCTIONAL DTTP/UTP PYROPHOSPHATASE/METHYLTRANSFERASE PROTEIN-RELATED"/>
    <property type="match status" value="1"/>
</dbReference>
<dbReference type="Proteomes" id="UP001597109">
    <property type="component" value="Unassembled WGS sequence"/>
</dbReference>
<dbReference type="InterPro" id="IPR003697">
    <property type="entry name" value="Maf-like"/>
</dbReference>
<evidence type="ECO:0000256" key="2">
    <source>
        <dbReference type="ARBA" id="ARBA00022801"/>
    </source>
</evidence>
<dbReference type="GO" id="GO:0016787">
    <property type="term" value="F:hydrolase activity"/>
    <property type="evidence" value="ECO:0007669"/>
    <property type="project" value="UniProtKB-KW"/>
</dbReference>
<comment type="subcellular location">
    <subcellularLocation>
        <location evidence="3">Cytoplasm</location>
    </subcellularLocation>
</comment>
<evidence type="ECO:0000256" key="3">
    <source>
        <dbReference type="HAMAP-Rule" id="MF_00528"/>
    </source>
</evidence>
<comment type="catalytic activity">
    <reaction evidence="3">
        <text>dTTP + H2O = dTMP + diphosphate + H(+)</text>
        <dbReference type="Rhea" id="RHEA:28534"/>
        <dbReference type="ChEBI" id="CHEBI:15377"/>
        <dbReference type="ChEBI" id="CHEBI:15378"/>
        <dbReference type="ChEBI" id="CHEBI:33019"/>
        <dbReference type="ChEBI" id="CHEBI:37568"/>
        <dbReference type="ChEBI" id="CHEBI:63528"/>
        <dbReference type="EC" id="3.6.1.9"/>
    </reaction>
</comment>
<comment type="cofactor">
    <cofactor evidence="1 3">
        <name>a divalent metal cation</name>
        <dbReference type="ChEBI" id="CHEBI:60240"/>
    </cofactor>
</comment>
<dbReference type="RefSeq" id="WP_144839037.1">
    <property type="nucleotide sequence ID" value="NZ_JBHTKI010000006.1"/>
</dbReference>
<dbReference type="Gene3D" id="3.90.950.10">
    <property type="match status" value="1"/>
</dbReference>
<dbReference type="HAMAP" id="MF_00528">
    <property type="entry name" value="Maf"/>
    <property type="match status" value="1"/>
</dbReference>
<accession>A0ABW3L817</accession>
<comment type="caution">
    <text evidence="3">Lacks conserved residue(s) required for the propagation of feature annotation.</text>
</comment>
<comment type="caution">
    <text evidence="4">The sequence shown here is derived from an EMBL/GenBank/DDBJ whole genome shotgun (WGS) entry which is preliminary data.</text>
</comment>
<dbReference type="Pfam" id="PF02545">
    <property type="entry name" value="Maf"/>
    <property type="match status" value="1"/>
</dbReference>
<gene>
    <name evidence="4" type="ORF">ACFQ1X_03570</name>
</gene>
<comment type="similarity">
    <text evidence="3">Belongs to the Maf family. YhdE subfamily.</text>
</comment>
<feature type="active site" description="Proton acceptor" evidence="3">
    <location>
        <position position="77"/>
    </location>
</feature>
<keyword evidence="2 3" id="KW-0378">Hydrolase</keyword>
<reference evidence="5" key="1">
    <citation type="journal article" date="2019" name="Int. J. Syst. Evol. Microbiol.">
        <title>The Global Catalogue of Microorganisms (GCM) 10K type strain sequencing project: providing services to taxonomists for standard genome sequencing and annotation.</title>
        <authorList>
            <consortium name="The Broad Institute Genomics Platform"/>
            <consortium name="The Broad Institute Genome Sequencing Center for Infectious Disease"/>
            <person name="Wu L."/>
            <person name="Ma J."/>
        </authorList>
    </citation>
    <scope>NUCLEOTIDE SEQUENCE [LARGE SCALE GENOMIC DNA]</scope>
    <source>
        <strain evidence="5">CCUG 56756</strain>
    </source>
</reference>
<organism evidence="4 5">
    <name type="scientific">Metaplanococcus flavidus</name>
    <dbReference type="NCBI Taxonomy" id="569883"/>
    <lineage>
        <taxon>Bacteria</taxon>
        <taxon>Bacillati</taxon>
        <taxon>Bacillota</taxon>
        <taxon>Bacilli</taxon>
        <taxon>Bacillales</taxon>
        <taxon>Caryophanaceae</taxon>
        <taxon>Metaplanococcus</taxon>
    </lineage>
</organism>
<dbReference type="PANTHER" id="PTHR43213:SF5">
    <property type="entry name" value="BIFUNCTIONAL DTTP_UTP PYROPHOSPHATASE_METHYLTRANSFERASE PROTEIN-RELATED"/>
    <property type="match status" value="1"/>
</dbReference>
<dbReference type="EC" id="3.6.1.9" evidence="3"/>
<evidence type="ECO:0000313" key="5">
    <source>
        <dbReference type="Proteomes" id="UP001597109"/>
    </source>
</evidence>